<name>A0ABT0PTP2_9FLAO</name>
<organism evidence="1 2">
    <name type="scientific">Flagellimonas spongiicola</name>
    <dbReference type="NCBI Taxonomy" id="2942208"/>
    <lineage>
        <taxon>Bacteria</taxon>
        <taxon>Pseudomonadati</taxon>
        <taxon>Bacteroidota</taxon>
        <taxon>Flavobacteriia</taxon>
        <taxon>Flavobacteriales</taxon>
        <taxon>Flavobacteriaceae</taxon>
        <taxon>Flagellimonas</taxon>
    </lineage>
</organism>
<sequence length="174" mass="19922">MTNFESRLTGGHPNSLGNTVEVVDQVLANPIEFDALFNCYFSADEVVRLRTSNAMKRVCKANKALLLPYIDRFIDEIAKIDQASTQWTLAQLFLSLEKEMSPNQVTKAKEIMKYNLANHSDWIVLNQSINTLSKWSKKDADLKEWIKSHLIRLAKDERKSISKRAGKMLEMLFG</sequence>
<reference evidence="1 2" key="1">
    <citation type="submission" date="2022-05" db="EMBL/GenBank/DDBJ databases">
        <authorList>
            <person name="Park J.-S."/>
        </authorList>
    </citation>
    <scope>NUCLEOTIDE SEQUENCE [LARGE SCALE GENOMIC DNA]</scope>
    <source>
        <strain evidence="1 2">2012CJ35-5</strain>
    </source>
</reference>
<accession>A0ABT0PTP2</accession>
<dbReference type="SUPFAM" id="SSF48371">
    <property type="entry name" value="ARM repeat"/>
    <property type="match status" value="1"/>
</dbReference>
<evidence type="ECO:0008006" key="3">
    <source>
        <dbReference type="Google" id="ProtNLM"/>
    </source>
</evidence>
<proteinExistence type="predicted"/>
<dbReference type="RefSeq" id="WP_249657947.1">
    <property type="nucleotide sequence ID" value="NZ_JAMFMA010000003.1"/>
</dbReference>
<dbReference type="InterPro" id="IPR016024">
    <property type="entry name" value="ARM-type_fold"/>
</dbReference>
<protein>
    <recommendedName>
        <fullName evidence="3">DNA alkylation repair enzyme</fullName>
    </recommendedName>
</protein>
<comment type="caution">
    <text evidence="1">The sequence shown here is derived from an EMBL/GenBank/DDBJ whole genome shotgun (WGS) entry which is preliminary data.</text>
</comment>
<dbReference type="Proteomes" id="UP001203607">
    <property type="component" value="Unassembled WGS sequence"/>
</dbReference>
<keyword evidence="2" id="KW-1185">Reference proteome</keyword>
<gene>
    <name evidence="1" type="ORF">M3P19_12130</name>
</gene>
<evidence type="ECO:0000313" key="1">
    <source>
        <dbReference type="EMBL" id="MCL6274760.1"/>
    </source>
</evidence>
<evidence type="ECO:0000313" key="2">
    <source>
        <dbReference type="Proteomes" id="UP001203607"/>
    </source>
</evidence>
<dbReference type="EMBL" id="JAMFMA010000003">
    <property type="protein sequence ID" value="MCL6274760.1"/>
    <property type="molecule type" value="Genomic_DNA"/>
</dbReference>